<keyword evidence="4" id="KW-0732">Signal</keyword>
<accession>A0A211ZTG2</accession>
<dbReference type="SUPFAM" id="SSF48208">
    <property type="entry name" value="Six-hairpin glycosidases"/>
    <property type="match status" value="1"/>
</dbReference>
<evidence type="ECO:0000256" key="2">
    <source>
        <dbReference type="ARBA" id="ARBA00023295"/>
    </source>
</evidence>
<feature type="signal peptide" evidence="4">
    <location>
        <begin position="1"/>
        <end position="26"/>
    </location>
</feature>
<dbReference type="STRING" id="1122125.GCA_000423185_03570"/>
<keyword evidence="6" id="KW-1185">Reference proteome</keyword>
<dbReference type="Proteomes" id="UP000196655">
    <property type="component" value="Unassembled WGS sequence"/>
</dbReference>
<dbReference type="InterPro" id="IPR012341">
    <property type="entry name" value="6hp_glycosidase-like_sf"/>
</dbReference>
<gene>
    <name evidence="5" type="primary">treA</name>
    <name evidence="5" type="ORF">BWR60_04005</name>
</gene>
<dbReference type="GO" id="GO:0005993">
    <property type="term" value="P:trehalose catabolic process"/>
    <property type="evidence" value="ECO:0007669"/>
    <property type="project" value="TreeGrafter"/>
</dbReference>
<dbReference type="PROSITE" id="PS00928">
    <property type="entry name" value="TREHALASE_2"/>
    <property type="match status" value="1"/>
</dbReference>
<evidence type="ECO:0000256" key="3">
    <source>
        <dbReference type="SAM" id="MobiDB-lite"/>
    </source>
</evidence>
<comment type="caution">
    <text evidence="5">The sequence shown here is derived from an EMBL/GenBank/DDBJ whole genome shotgun (WGS) entry which is preliminary data.</text>
</comment>
<dbReference type="InterPro" id="IPR001661">
    <property type="entry name" value="Glyco_hydro_37"/>
</dbReference>
<feature type="region of interest" description="Disordered" evidence="3">
    <location>
        <begin position="266"/>
        <end position="287"/>
    </location>
</feature>
<keyword evidence="1" id="KW-0378">Hydrolase</keyword>
<dbReference type="InterPro" id="IPR018232">
    <property type="entry name" value="Glyco_hydro_37_CS"/>
</dbReference>
<reference evidence="6" key="1">
    <citation type="submission" date="2017-05" db="EMBL/GenBank/DDBJ databases">
        <authorList>
            <person name="Macchi M."/>
            <person name="Festa S."/>
            <person name="Coppotelli B.M."/>
            <person name="Morelli I.S."/>
        </authorList>
    </citation>
    <scope>NUCLEOTIDE SEQUENCE [LARGE SCALE GENOMIC DNA]</scope>
    <source>
        <strain evidence="6">I</strain>
    </source>
</reference>
<evidence type="ECO:0000313" key="5">
    <source>
        <dbReference type="EMBL" id="OWJ68582.1"/>
    </source>
</evidence>
<keyword evidence="2" id="KW-0326">Glycosidase</keyword>
<dbReference type="AlphaFoldDB" id="A0A211ZTG2"/>
<evidence type="ECO:0000256" key="1">
    <source>
        <dbReference type="ARBA" id="ARBA00022801"/>
    </source>
</evidence>
<dbReference type="NCBIfam" id="NF009773">
    <property type="entry name" value="PRK13270.1"/>
    <property type="match status" value="1"/>
</dbReference>
<dbReference type="NCBIfam" id="NF009774">
    <property type="entry name" value="PRK13271.1"/>
    <property type="match status" value="1"/>
</dbReference>
<dbReference type="PANTHER" id="PTHR23403">
    <property type="entry name" value="TREHALASE"/>
    <property type="match status" value="1"/>
</dbReference>
<evidence type="ECO:0000313" key="6">
    <source>
        <dbReference type="Proteomes" id="UP000196655"/>
    </source>
</evidence>
<dbReference type="Gene3D" id="1.50.10.10">
    <property type="match status" value="1"/>
</dbReference>
<dbReference type="PANTHER" id="PTHR23403:SF1">
    <property type="entry name" value="TREHALASE"/>
    <property type="match status" value="1"/>
</dbReference>
<dbReference type="EMBL" id="NHON01000004">
    <property type="protein sequence ID" value="OWJ68582.1"/>
    <property type="molecule type" value="Genomic_DNA"/>
</dbReference>
<proteinExistence type="predicted"/>
<dbReference type="InterPro" id="IPR008928">
    <property type="entry name" value="6-hairpin_glycosidase_sf"/>
</dbReference>
<evidence type="ECO:0000256" key="4">
    <source>
        <dbReference type="SAM" id="SignalP"/>
    </source>
</evidence>
<feature type="chain" id="PRO_5012035646" evidence="4">
    <location>
        <begin position="27"/>
        <end position="557"/>
    </location>
</feature>
<dbReference type="Pfam" id="PF01204">
    <property type="entry name" value="Trehalase"/>
    <property type="match status" value="1"/>
</dbReference>
<dbReference type="PRINTS" id="PR00744">
    <property type="entry name" value="GLHYDRLASE37"/>
</dbReference>
<organism evidence="5 6">
    <name type="scientific">Inquilinus limosus</name>
    <dbReference type="NCBI Taxonomy" id="171674"/>
    <lineage>
        <taxon>Bacteria</taxon>
        <taxon>Pseudomonadati</taxon>
        <taxon>Pseudomonadota</taxon>
        <taxon>Alphaproteobacteria</taxon>
        <taxon>Rhodospirillales</taxon>
        <taxon>Rhodospirillaceae</taxon>
        <taxon>Inquilinus</taxon>
    </lineage>
</organism>
<dbReference type="GO" id="GO:0004555">
    <property type="term" value="F:alpha,alpha-trehalase activity"/>
    <property type="evidence" value="ECO:0007669"/>
    <property type="project" value="InterPro"/>
</dbReference>
<protein>
    <submittedName>
        <fullName evidence="5">Alpha,alpha-trehalase</fullName>
    </submittedName>
</protein>
<dbReference type="RefSeq" id="WP_088149718.1">
    <property type="nucleotide sequence ID" value="NZ_NHON01000004.1"/>
</dbReference>
<dbReference type="OrthoDB" id="106887at2"/>
<sequence>MRLFQARAVPLLLALCLLALPGLAQQQPPAAVYGELFQDVQMQRVFPDGKTFVDAEPKADPAEILRRYAEEKGKPGFDLAAFVRRHFTPPAPEKTGYHSVPGQDVCSHIDALWDVLTRRPDRPDPRSTLLPLPNPYVVPGGRFGEVYYWDSYFIMLGLIQSGRQDLARDVLANFASLIDRYGHIPNGNRSYYLSRSQAPFFATMVELAAESSDDPTKVYADALPTLAREYAFWMDGADFLKPGQAYRRLVRLPDGTLLNRYWDDSDQPRDESYREDVETARSTDRPPGEVYRDLRAAAESGWDFSSRWLADGRTLGTIRVTAVVPPDLNSLMAELETVLAKAYAAAGRPDRAAELETLARQRAEAVRRLLWDPEAGVFTDYLWREGRLTGTVTLATAYPLFFDLADPDQAARVADTLERRLLAPGGLLTTEIASGQQWDAPNGWAPLEWIAIRGLARTGHDRLAETVARRWAERVAGIYAQTGKLTEKYDVAGTEAASGGEYPNQDGFGWTNGVLRRLLALYPQLTVAGGGAIACRVAANDNQPSAAPQSQPARRLP</sequence>
<dbReference type="PROSITE" id="PS00927">
    <property type="entry name" value="TREHALASE_1"/>
    <property type="match status" value="1"/>
</dbReference>
<name>A0A211ZTG2_9PROT</name>